<dbReference type="PROSITE" id="PS50076">
    <property type="entry name" value="DNAJ_2"/>
    <property type="match status" value="1"/>
</dbReference>
<feature type="domain" description="J" evidence="5">
    <location>
        <begin position="2"/>
        <end position="66"/>
    </location>
</feature>
<dbReference type="AlphaFoldDB" id="A0A9X4B3F4"/>
<feature type="compositionally biased region" description="Basic and acidic residues" evidence="3">
    <location>
        <begin position="129"/>
        <end position="146"/>
    </location>
</feature>
<keyword evidence="4" id="KW-1133">Transmembrane helix</keyword>
<dbReference type="Proteomes" id="UP001141183">
    <property type="component" value="Unassembled WGS sequence"/>
</dbReference>
<evidence type="ECO:0000256" key="4">
    <source>
        <dbReference type="SAM" id="Phobius"/>
    </source>
</evidence>
<evidence type="ECO:0000256" key="1">
    <source>
        <dbReference type="ARBA" id="ARBA00022705"/>
    </source>
</evidence>
<feature type="coiled-coil region" evidence="2">
    <location>
        <begin position="12"/>
        <end position="39"/>
    </location>
</feature>
<evidence type="ECO:0000256" key="2">
    <source>
        <dbReference type="SAM" id="Coils"/>
    </source>
</evidence>
<feature type="compositionally biased region" description="Basic residues" evidence="3">
    <location>
        <begin position="118"/>
        <end position="128"/>
    </location>
</feature>
<dbReference type="InterPro" id="IPR001623">
    <property type="entry name" value="DnaJ_domain"/>
</dbReference>
<dbReference type="InterPro" id="IPR036869">
    <property type="entry name" value="J_dom_sf"/>
</dbReference>
<evidence type="ECO:0000256" key="3">
    <source>
        <dbReference type="SAM" id="MobiDB-lite"/>
    </source>
</evidence>
<evidence type="ECO:0000313" key="6">
    <source>
        <dbReference type="EMBL" id="MDC4241626.1"/>
    </source>
</evidence>
<dbReference type="Gene3D" id="1.10.287.110">
    <property type="entry name" value="DnaJ domain"/>
    <property type="match status" value="1"/>
</dbReference>
<proteinExistence type="predicted"/>
<organism evidence="6 7">
    <name type="scientific">Clostridium tertium</name>
    <dbReference type="NCBI Taxonomy" id="1559"/>
    <lineage>
        <taxon>Bacteria</taxon>
        <taxon>Bacillati</taxon>
        <taxon>Bacillota</taxon>
        <taxon>Clostridia</taxon>
        <taxon>Eubacteriales</taxon>
        <taxon>Clostridiaceae</taxon>
        <taxon>Clostridium</taxon>
    </lineage>
</organism>
<feature type="transmembrane region" description="Helical" evidence="4">
    <location>
        <begin position="224"/>
        <end position="245"/>
    </location>
</feature>
<dbReference type="RefSeq" id="WP_008677903.1">
    <property type="nucleotide sequence ID" value="NZ_CABKOG010000003.1"/>
</dbReference>
<keyword evidence="1" id="KW-0235">DNA replication</keyword>
<keyword evidence="4" id="KW-0472">Membrane</keyword>
<keyword evidence="4" id="KW-0812">Transmembrane</keyword>
<comment type="caution">
    <text evidence="6">The sequence shown here is derived from an EMBL/GenBank/DDBJ whole genome shotgun (WGS) entry which is preliminary data.</text>
</comment>
<accession>A0A9X4B3F4</accession>
<dbReference type="EMBL" id="JAMRYU010000017">
    <property type="protein sequence ID" value="MDC4241626.1"/>
    <property type="molecule type" value="Genomic_DNA"/>
</dbReference>
<keyword evidence="2" id="KW-0175">Coiled coil</keyword>
<feature type="transmembrane region" description="Helical" evidence="4">
    <location>
        <begin position="191"/>
        <end position="212"/>
    </location>
</feature>
<gene>
    <name evidence="6" type="ORF">NE398_15930</name>
</gene>
<name>A0A9X4B3F4_9CLOT</name>
<keyword evidence="7" id="KW-1185">Reference proteome</keyword>
<reference evidence="6" key="1">
    <citation type="submission" date="2022-05" db="EMBL/GenBank/DDBJ databases">
        <title>Draft genome sequence of Clostridium tertium strain CP3 isolated from Peru.</title>
        <authorList>
            <person name="Hurtado R."/>
            <person name="Lima L."/>
            <person name="Sousa T."/>
            <person name="Jaiswal A.K."/>
            <person name="Tiwari S."/>
            <person name="Maturrano L."/>
            <person name="Brenig B."/>
            <person name="Azevedo V."/>
        </authorList>
    </citation>
    <scope>NUCLEOTIDE SEQUENCE</scope>
    <source>
        <strain evidence="6">CP3</strain>
    </source>
</reference>
<protein>
    <submittedName>
        <fullName evidence="6">Molecular chaperone DnaJ</fullName>
    </submittedName>
</protein>
<feature type="transmembrane region" description="Helical" evidence="4">
    <location>
        <begin position="165"/>
        <end position="184"/>
    </location>
</feature>
<evidence type="ECO:0000259" key="5">
    <source>
        <dbReference type="PROSITE" id="PS50076"/>
    </source>
</evidence>
<evidence type="ECO:0000313" key="7">
    <source>
        <dbReference type="Proteomes" id="UP001141183"/>
    </source>
</evidence>
<dbReference type="SUPFAM" id="SSF46565">
    <property type="entry name" value="Chaperone J-domain"/>
    <property type="match status" value="1"/>
</dbReference>
<feature type="region of interest" description="Disordered" evidence="3">
    <location>
        <begin position="98"/>
        <end position="147"/>
    </location>
</feature>
<sequence>MEQYKILGVDENASMEEIKIAYENKVNKLKEEIRDERRAKAFIKVFDKAYEEIKLEREKNKYKENLVNDYDKNSLNDISQSNFKRDSWDDYNNFHYDDEKEETKKKSKRSSPNNSSVKKQKSDKKKPSKDRNNESNKENTKRDNAKKVVNRQKGEAYTVTKVIQILIKIIALPVIAILSIIIFLCKVINLISWIATKIIIIGAIAVASIHGYQVYIGQPMYYEIFALCAVAFVASLFLPSILKIIPSILGKINDKLKDFVF</sequence>
<dbReference type="GO" id="GO:0006260">
    <property type="term" value="P:DNA replication"/>
    <property type="evidence" value="ECO:0007669"/>
    <property type="project" value="UniProtKB-KW"/>
</dbReference>